<evidence type="ECO:0000313" key="2">
    <source>
        <dbReference type="Proteomes" id="UP001180536"/>
    </source>
</evidence>
<evidence type="ECO:0000313" key="1">
    <source>
        <dbReference type="EMBL" id="MDR7297070.1"/>
    </source>
</evidence>
<dbReference type="EMBL" id="JAVDXQ010000003">
    <property type="protein sequence ID" value="MDR7297070.1"/>
    <property type="molecule type" value="Genomic_DNA"/>
</dbReference>
<sequence length="122" mass="11914">MNTKMTRKGFLGAASGGTVLLLLQACGGGGSDGAATPAPNGLSSCSSTGAAISGNHGHSLSIQAADLNSTSALSYSIQGSSTHAHTITLSPTQLAALKAGQSVTVTSSTDLSHDHSVMITCA</sequence>
<proteinExistence type="predicted"/>
<organism evidence="1 2">
    <name type="scientific">Pelomonas aquatica</name>
    <dbReference type="NCBI Taxonomy" id="431058"/>
    <lineage>
        <taxon>Bacteria</taxon>
        <taxon>Pseudomonadati</taxon>
        <taxon>Pseudomonadota</taxon>
        <taxon>Betaproteobacteria</taxon>
        <taxon>Burkholderiales</taxon>
        <taxon>Sphaerotilaceae</taxon>
        <taxon>Roseateles</taxon>
    </lineage>
</organism>
<protein>
    <recommendedName>
        <fullName evidence="3">Ig-like domain-containing protein</fullName>
    </recommendedName>
</protein>
<evidence type="ECO:0008006" key="3">
    <source>
        <dbReference type="Google" id="ProtNLM"/>
    </source>
</evidence>
<dbReference type="RefSeq" id="WP_056873110.1">
    <property type="nucleotide sequence ID" value="NZ_JAVDXQ010000003.1"/>
</dbReference>
<dbReference type="PROSITE" id="PS51257">
    <property type="entry name" value="PROKAR_LIPOPROTEIN"/>
    <property type="match status" value="1"/>
</dbReference>
<accession>A0ABU1Z8Z2</accession>
<keyword evidence="2" id="KW-1185">Reference proteome</keyword>
<name>A0ABU1Z8Z2_9BURK</name>
<comment type="caution">
    <text evidence="1">The sequence shown here is derived from an EMBL/GenBank/DDBJ whole genome shotgun (WGS) entry which is preliminary data.</text>
</comment>
<dbReference type="Proteomes" id="UP001180536">
    <property type="component" value="Unassembled WGS sequence"/>
</dbReference>
<gene>
    <name evidence="1" type="ORF">J2X16_002417</name>
</gene>
<reference evidence="1 2" key="1">
    <citation type="submission" date="2023-07" db="EMBL/GenBank/DDBJ databases">
        <title>Sorghum-associated microbial communities from plants grown in Nebraska, USA.</title>
        <authorList>
            <person name="Schachtman D."/>
        </authorList>
    </citation>
    <scope>NUCLEOTIDE SEQUENCE [LARGE SCALE GENOMIC DNA]</scope>
    <source>
        <strain evidence="1 2">BE310</strain>
    </source>
</reference>